<organism evidence="2 3">
    <name type="scientific">Chlorella vulgaris</name>
    <name type="common">Green alga</name>
    <dbReference type="NCBI Taxonomy" id="3077"/>
    <lineage>
        <taxon>Eukaryota</taxon>
        <taxon>Viridiplantae</taxon>
        <taxon>Chlorophyta</taxon>
        <taxon>core chlorophytes</taxon>
        <taxon>Trebouxiophyceae</taxon>
        <taxon>Chlorellales</taxon>
        <taxon>Chlorellaceae</taxon>
        <taxon>Chlorella clade</taxon>
        <taxon>Chlorella</taxon>
    </lineage>
</organism>
<dbReference type="EMBL" id="SIDB01000008">
    <property type="protein sequence ID" value="KAI3429270.1"/>
    <property type="molecule type" value="Genomic_DNA"/>
</dbReference>
<feature type="transmembrane region" description="Helical" evidence="1">
    <location>
        <begin position="45"/>
        <end position="63"/>
    </location>
</feature>
<keyword evidence="1" id="KW-0472">Membrane</keyword>
<evidence type="ECO:0000313" key="2">
    <source>
        <dbReference type="EMBL" id="KAI3429270.1"/>
    </source>
</evidence>
<accession>A0A9D4TML0</accession>
<name>A0A9D4TML0_CHLVU</name>
<dbReference type="OrthoDB" id="196782at2759"/>
<protein>
    <submittedName>
        <fullName evidence="2">Uncharacterized protein</fullName>
    </submittedName>
</protein>
<keyword evidence="1" id="KW-0812">Transmembrane</keyword>
<sequence length="192" mass="19938">MAAGLLHSREGKPQEAARGGGAAAKAAAAAAAAAAAQQEALVSQLFAASTVYAVAVAALMVLLPRWSVTRRVVRSPLVLGPLALVYGLLLVWSWQPDTLSLILPGSLAEGIKGLSPQFMPSIAGICTLFSRWLNAASLWVHLLAVNLFAAREMYLEGQAHGVPTQHSILLCMTVAPIGLLSHAVTKAVAGRS</sequence>
<dbReference type="AlphaFoldDB" id="A0A9D4TML0"/>
<dbReference type="InterPro" id="IPR025461">
    <property type="entry name" value="ABA4-like"/>
</dbReference>
<evidence type="ECO:0000313" key="3">
    <source>
        <dbReference type="Proteomes" id="UP001055712"/>
    </source>
</evidence>
<reference evidence="2" key="1">
    <citation type="journal article" date="2019" name="Plant J.">
        <title>Chlorella vulgaris genome assembly and annotation reveals the molecular basis for metabolic acclimation to high light conditions.</title>
        <authorList>
            <person name="Cecchin M."/>
            <person name="Marcolungo L."/>
            <person name="Rossato M."/>
            <person name="Girolomoni L."/>
            <person name="Cosentino E."/>
            <person name="Cuine S."/>
            <person name="Li-Beisson Y."/>
            <person name="Delledonne M."/>
            <person name="Ballottari M."/>
        </authorList>
    </citation>
    <scope>NUCLEOTIDE SEQUENCE</scope>
    <source>
        <strain evidence="2">211/11P</strain>
    </source>
</reference>
<dbReference type="PANTHER" id="PTHR34543">
    <property type="entry name" value="PROTEIN ABA DEFICIENT 4, CHLOROPLASTIC"/>
    <property type="match status" value="1"/>
</dbReference>
<keyword evidence="1" id="KW-1133">Transmembrane helix</keyword>
<evidence type="ECO:0000256" key="1">
    <source>
        <dbReference type="SAM" id="Phobius"/>
    </source>
</evidence>
<comment type="caution">
    <text evidence="2">The sequence shown here is derived from an EMBL/GenBank/DDBJ whole genome shotgun (WGS) entry which is preliminary data.</text>
</comment>
<gene>
    <name evidence="2" type="ORF">D9Q98_005367</name>
</gene>
<feature type="transmembrane region" description="Helical" evidence="1">
    <location>
        <begin position="75"/>
        <end position="94"/>
    </location>
</feature>
<reference evidence="2" key="2">
    <citation type="submission" date="2020-11" db="EMBL/GenBank/DDBJ databases">
        <authorList>
            <person name="Cecchin M."/>
            <person name="Marcolungo L."/>
            <person name="Rossato M."/>
            <person name="Girolomoni L."/>
            <person name="Cosentino E."/>
            <person name="Cuine S."/>
            <person name="Li-Beisson Y."/>
            <person name="Delledonne M."/>
            <person name="Ballottari M."/>
        </authorList>
    </citation>
    <scope>NUCLEOTIDE SEQUENCE</scope>
    <source>
        <strain evidence="2">211/11P</strain>
        <tissue evidence="2">Whole cell</tissue>
    </source>
</reference>
<feature type="transmembrane region" description="Helical" evidence="1">
    <location>
        <begin position="122"/>
        <end position="149"/>
    </location>
</feature>
<keyword evidence="3" id="KW-1185">Reference proteome</keyword>
<proteinExistence type="predicted"/>
<dbReference type="Pfam" id="PF14108">
    <property type="entry name" value="ABA4-like"/>
    <property type="match status" value="1"/>
</dbReference>
<dbReference type="Proteomes" id="UP001055712">
    <property type="component" value="Unassembled WGS sequence"/>
</dbReference>
<dbReference type="PANTHER" id="PTHR34543:SF1">
    <property type="entry name" value="PROTEIN ABA DEFICIENT 4, CHLOROPLASTIC"/>
    <property type="match status" value="1"/>
</dbReference>